<keyword evidence="2" id="KW-1185">Reference proteome</keyword>
<organism evidence="1 2">
    <name type="scientific">Claviceps aff. purpurea</name>
    <dbReference type="NCBI Taxonomy" id="1967640"/>
    <lineage>
        <taxon>Eukaryota</taxon>
        <taxon>Fungi</taxon>
        <taxon>Dikarya</taxon>
        <taxon>Ascomycota</taxon>
        <taxon>Pezizomycotina</taxon>
        <taxon>Sordariomycetes</taxon>
        <taxon>Hypocreomycetidae</taxon>
        <taxon>Hypocreales</taxon>
        <taxon>Clavicipitaceae</taxon>
        <taxon>Claviceps</taxon>
    </lineage>
</organism>
<accession>A0A9P7U1T7</accession>
<evidence type="ECO:0000313" key="2">
    <source>
        <dbReference type="Proteomes" id="UP000707071"/>
    </source>
</evidence>
<dbReference type="Proteomes" id="UP000707071">
    <property type="component" value="Unassembled WGS sequence"/>
</dbReference>
<sequence>MLKCIDTRVSLLRELDREDKNYGEALSEAAKLVTTMGDLARGRVFAQKAAAIWQRLLGSGNSLTKTYTVMAQCPSPNHDHRFSIWPTHVNDVPQGLGPDDFDDWLWRREKPTLAAPRGTIMERRDFFSPFSELPHKNGVRGDIFFQSRRHWCFLGQILEDPLLIQPLSLEVMDMYNKKTKVHFYTETKGAEVEAYLETPASTVAILNATRHDFHFGPPGIRHEDPRMIKIIPHPLSIILALEQEVRSFSTPQDNDLRCCHGCGRIAASSSMKRCAKCRSLWYCSKIGCKILEDPDLRGLFLTEWDKVENCTGFPLKGIEGPC</sequence>
<evidence type="ECO:0008006" key="3">
    <source>
        <dbReference type="Google" id="ProtNLM"/>
    </source>
</evidence>
<dbReference type="EMBL" id="SRRH01000155">
    <property type="protein sequence ID" value="KAG6297142.1"/>
    <property type="molecule type" value="Genomic_DNA"/>
</dbReference>
<dbReference type="AlphaFoldDB" id="A0A9P7U1T7"/>
<evidence type="ECO:0000313" key="1">
    <source>
        <dbReference type="EMBL" id="KAG6297142.1"/>
    </source>
</evidence>
<protein>
    <recommendedName>
        <fullName evidence="3">MYND-type zinc finger protein samB</fullName>
    </recommendedName>
</protein>
<name>A0A9P7U1T7_9HYPO</name>
<reference evidence="1 2" key="1">
    <citation type="journal article" date="2020" name="bioRxiv">
        <title>Whole genome comparisons of ergot fungi reveals the divergence and evolution of species within the genus Claviceps are the result of varying mechanisms driving genome evolution and host range expansion.</title>
        <authorList>
            <person name="Wyka S.A."/>
            <person name="Mondo S.J."/>
            <person name="Liu M."/>
            <person name="Dettman J."/>
            <person name="Nalam V."/>
            <person name="Broders K.D."/>
        </authorList>
    </citation>
    <scope>NUCLEOTIDE SEQUENCE [LARGE SCALE GENOMIC DNA]</scope>
    <source>
        <strain evidence="1 2">Clav52</strain>
    </source>
</reference>
<proteinExistence type="predicted"/>
<gene>
    <name evidence="1" type="ORF">E4U09_001467</name>
</gene>
<comment type="caution">
    <text evidence="1">The sequence shown here is derived from an EMBL/GenBank/DDBJ whole genome shotgun (WGS) entry which is preliminary data.</text>
</comment>